<dbReference type="OrthoDB" id="5868871at2"/>
<proteinExistence type="predicted"/>
<sequence length="163" mass="18455">MAERKSRGGRPSKYNKDVMPTQAEKLCAEGFTDDQLAKFFEVSIQTLNTWKAVHPEFLEALKRGKDRFDTERVEVALAQRAIGYSHPEDDIRVVAGKIVITPTIKHYPPDTTACIFWLKNRQPKKWRDKQEHEVTGKDGGPVQVEVSRTDYAALRAALKDDGG</sequence>
<accession>A0A4S4ABA1</accession>
<protein>
    <submittedName>
        <fullName evidence="1">Terminase</fullName>
    </submittedName>
</protein>
<dbReference type="Proteomes" id="UP000307956">
    <property type="component" value="Unassembled WGS sequence"/>
</dbReference>
<organism evidence="1 2">
    <name type="scientific">Pseudothauera rhizosphaerae</name>
    <dbReference type="NCBI Taxonomy" id="2565932"/>
    <lineage>
        <taxon>Bacteria</taxon>
        <taxon>Pseudomonadati</taxon>
        <taxon>Pseudomonadota</taxon>
        <taxon>Betaproteobacteria</taxon>
        <taxon>Rhodocyclales</taxon>
        <taxon>Zoogloeaceae</taxon>
        <taxon>Pseudothauera</taxon>
    </lineage>
</organism>
<dbReference type="AlphaFoldDB" id="A0A4S4ABA1"/>
<evidence type="ECO:0000313" key="2">
    <source>
        <dbReference type="Proteomes" id="UP000307956"/>
    </source>
</evidence>
<dbReference type="EMBL" id="SSOD01000022">
    <property type="protein sequence ID" value="THF55928.1"/>
    <property type="molecule type" value="Genomic_DNA"/>
</dbReference>
<dbReference type="RefSeq" id="WP_136386844.1">
    <property type="nucleotide sequence ID" value="NZ_SSOD01000022.1"/>
</dbReference>
<name>A0A4S4ABA1_9RHOO</name>
<evidence type="ECO:0000313" key="1">
    <source>
        <dbReference type="EMBL" id="THF55928.1"/>
    </source>
</evidence>
<keyword evidence="2" id="KW-1185">Reference proteome</keyword>
<reference evidence="1 2" key="1">
    <citation type="submission" date="2019-04" db="EMBL/GenBank/DDBJ databases">
        <title>Azoarcus rhizosphaerae sp. nov. isolated from rhizosphere of Ficus religiosa.</title>
        <authorList>
            <person name="Lin S.-Y."/>
            <person name="Hameed A."/>
            <person name="Hsu Y.-H."/>
            <person name="Young C.-C."/>
        </authorList>
    </citation>
    <scope>NUCLEOTIDE SEQUENCE [LARGE SCALE GENOMIC DNA]</scope>
    <source>
        <strain evidence="1 2">CC-YHH848</strain>
    </source>
</reference>
<comment type="caution">
    <text evidence="1">The sequence shown here is derived from an EMBL/GenBank/DDBJ whole genome shotgun (WGS) entry which is preliminary data.</text>
</comment>
<gene>
    <name evidence="1" type="ORF">E6O51_20290</name>
</gene>